<evidence type="ECO:0000256" key="5">
    <source>
        <dbReference type="ARBA" id="ARBA00023004"/>
    </source>
</evidence>
<feature type="domain" description="Fe2OG dioxygenase" evidence="7">
    <location>
        <begin position="128"/>
        <end position="231"/>
    </location>
</feature>
<dbReference type="InterPro" id="IPR044862">
    <property type="entry name" value="Pro_4_hyd_alph_FE2OG_OXY"/>
</dbReference>
<dbReference type="GO" id="GO:0005783">
    <property type="term" value="C:endoplasmic reticulum"/>
    <property type="evidence" value="ECO:0007669"/>
    <property type="project" value="TreeGrafter"/>
</dbReference>
<dbReference type="InterPro" id="IPR045054">
    <property type="entry name" value="P4HA-like"/>
</dbReference>
<evidence type="ECO:0000313" key="9">
    <source>
        <dbReference type="Proteomes" id="UP000241769"/>
    </source>
</evidence>
<evidence type="ECO:0000256" key="3">
    <source>
        <dbReference type="ARBA" id="ARBA00022964"/>
    </source>
</evidence>
<sequence length="862" mass="98040">MTTQTLTITKEDAQGSDLFKTDVSPITFGRSPKITKTDVDGVTGAFLLHDVLNQDECLQLIDFTCSLGYSDAPITTSLGPVMMKDVRDNTRLLLEASPDFLVEIFRRIESFLPSEQTVGRWKGKLCGLNERLRFYKYEPGQTFAPHFDGDFQRGKESSLFTFIIYLNDGFEGGHTTFFTYHKGEKKDVKVSPKAGTALLFYHGRSPLSPLHEGSSCEDGQKRRSSTSECIVDGSTACYYELHPKGLEAHTAWEYTSDVYRQGDGADPEIGLKHLIGHANSFQTVRNRLRQLNVESTFYHLEIQFCHLKSAAEAENVYRTFIDLISPHFPNMEGKPREPTRQKSPPTLKQLSALCIQEGKEETKQLPPGLADYVSGVQSMSKEDPSSSKSSNDGTTGERKRNFGFCVEIAEDRGSSYTDNEGAHVYHQEKGRFYPSHEQRQWRHSYLRFMPADARPTISYDFSEPHIMSNKSSMVHDLSTSMNDAIHFVNIFDQGEVNDKDRVKLWQMAGSSSGGTHTQHNSMNMDIYREYLPEEKKHKKTRMTWEHVDSVRDGIRIMERAIQHEKSAWRDDSLTCIIHVTGSSSEELEFHSDRILQLARDFGAGEEVITKCWFSTQQNIECVKKLSQFRDIFDDISSLSATFDLPLEISQNSAENFLEKDLERVNKLMLRADATGTKEKEKKKKGIFQRMFGRDKVKKETPVSTAHRIEDKDTIWMEVKDSVKLSMNLIMQRHTTSTPDGSKDTYDFQLGCLSCRGILHYRSPCLPGPHDPVVSGSLCHLHKSLLLCDALQSVPKLEEMNPLTIKWATKNYGGDHWDPQWATGFVDPKLFLEKLKRFECGGVLSRSGCWREMSVNQMLLDGR</sequence>
<dbReference type="GO" id="GO:0004656">
    <property type="term" value="F:procollagen-proline 4-dioxygenase activity"/>
    <property type="evidence" value="ECO:0007669"/>
    <property type="project" value="TreeGrafter"/>
</dbReference>
<comment type="cofactor">
    <cofactor evidence="1">
        <name>L-ascorbate</name>
        <dbReference type="ChEBI" id="CHEBI:38290"/>
    </cofactor>
</comment>
<dbReference type="AlphaFoldDB" id="A0A2P6NKW7"/>
<gene>
    <name evidence="8" type="ORF">PROFUN_09249</name>
</gene>
<dbReference type="PANTHER" id="PTHR10869:SF246">
    <property type="entry name" value="TRANSMEMBRANE PROLYL 4-HYDROXYLASE"/>
    <property type="match status" value="1"/>
</dbReference>
<keyword evidence="5" id="KW-0408">Iron</keyword>
<keyword evidence="2" id="KW-0479">Metal-binding</keyword>
<dbReference type="EMBL" id="MDYQ01000060">
    <property type="protein sequence ID" value="PRP84576.1"/>
    <property type="molecule type" value="Genomic_DNA"/>
</dbReference>
<dbReference type="Gene3D" id="2.60.120.620">
    <property type="entry name" value="q2cbj1_9rhob like domain"/>
    <property type="match status" value="1"/>
</dbReference>
<accession>A0A2P6NKW7</accession>
<comment type="caution">
    <text evidence="8">The sequence shown here is derived from an EMBL/GenBank/DDBJ whole genome shotgun (WGS) entry which is preliminary data.</text>
</comment>
<dbReference type="InterPro" id="IPR005123">
    <property type="entry name" value="Oxoglu/Fe-dep_dioxygenase_dom"/>
</dbReference>
<evidence type="ECO:0000256" key="1">
    <source>
        <dbReference type="ARBA" id="ARBA00001961"/>
    </source>
</evidence>
<organism evidence="8 9">
    <name type="scientific">Planoprotostelium fungivorum</name>
    <dbReference type="NCBI Taxonomy" id="1890364"/>
    <lineage>
        <taxon>Eukaryota</taxon>
        <taxon>Amoebozoa</taxon>
        <taxon>Evosea</taxon>
        <taxon>Variosea</taxon>
        <taxon>Cavosteliida</taxon>
        <taxon>Cavosteliaceae</taxon>
        <taxon>Planoprotostelium</taxon>
    </lineage>
</organism>
<dbReference type="InParanoid" id="A0A2P6NKW7"/>
<keyword evidence="3" id="KW-0223">Dioxygenase</keyword>
<protein>
    <submittedName>
        <fullName evidence="8">Oxidoreductase</fullName>
    </submittedName>
</protein>
<dbReference type="InterPro" id="IPR006620">
    <property type="entry name" value="Pro_4_hyd_alph"/>
</dbReference>
<dbReference type="Pfam" id="PF13640">
    <property type="entry name" value="2OG-FeII_Oxy_3"/>
    <property type="match status" value="1"/>
</dbReference>
<dbReference type="PROSITE" id="PS51471">
    <property type="entry name" value="FE2OG_OXY"/>
    <property type="match status" value="1"/>
</dbReference>
<dbReference type="SMART" id="SM00702">
    <property type="entry name" value="P4Hc"/>
    <property type="match status" value="1"/>
</dbReference>
<evidence type="ECO:0000259" key="7">
    <source>
        <dbReference type="PROSITE" id="PS51471"/>
    </source>
</evidence>
<dbReference type="PANTHER" id="PTHR10869">
    <property type="entry name" value="PROLYL 4-HYDROXYLASE ALPHA SUBUNIT"/>
    <property type="match status" value="1"/>
</dbReference>
<evidence type="ECO:0000256" key="2">
    <source>
        <dbReference type="ARBA" id="ARBA00022723"/>
    </source>
</evidence>
<evidence type="ECO:0000256" key="4">
    <source>
        <dbReference type="ARBA" id="ARBA00023002"/>
    </source>
</evidence>
<name>A0A2P6NKW7_9EUKA</name>
<reference evidence="8 9" key="1">
    <citation type="journal article" date="2018" name="Genome Biol. Evol.">
        <title>Multiple Roots of Fruiting Body Formation in Amoebozoa.</title>
        <authorList>
            <person name="Hillmann F."/>
            <person name="Forbes G."/>
            <person name="Novohradska S."/>
            <person name="Ferling I."/>
            <person name="Riege K."/>
            <person name="Groth M."/>
            <person name="Westermann M."/>
            <person name="Marz M."/>
            <person name="Spaller T."/>
            <person name="Winckler T."/>
            <person name="Schaap P."/>
            <person name="Glockner G."/>
        </authorList>
    </citation>
    <scope>NUCLEOTIDE SEQUENCE [LARGE SCALE GENOMIC DNA]</scope>
    <source>
        <strain evidence="8 9">Jena</strain>
    </source>
</reference>
<keyword evidence="9" id="KW-1185">Reference proteome</keyword>
<dbReference type="GO" id="GO:0005506">
    <property type="term" value="F:iron ion binding"/>
    <property type="evidence" value="ECO:0007669"/>
    <property type="project" value="InterPro"/>
</dbReference>
<feature type="region of interest" description="Disordered" evidence="6">
    <location>
        <begin position="376"/>
        <end position="397"/>
    </location>
</feature>
<dbReference type="Proteomes" id="UP000241769">
    <property type="component" value="Unassembled WGS sequence"/>
</dbReference>
<dbReference type="GO" id="GO:0031418">
    <property type="term" value="F:L-ascorbic acid binding"/>
    <property type="evidence" value="ECO:0007669"/>
    <property type="project" value="InterPro"/>
</dbReference>
<proteinExistence type="predicted"/>
<evidence type="ECO:0000256" key="6">
    <source>
        <dbReference type="SAM" id="MobiDB-lite"/>
    </source>
</evidence>
<dbReference type="OrthoDB" id="69177at2759"/>
<keyword evidence="4" id="KW-0560">Oxidoreductase</keyword>
<dbReference type="STRING" id="1890364.A0A2P6NKW7"/>
<evidence type="ECO:0000313" key="8">
    <source>
        <dbReference type="EMBL" id="PRP84576.1"/>
    </source>
</evidence>